<organism evidence="1 2">
    <name type="scientific">Lasiosphaeria hispida</name>
    <dbReference type="NCBI Taxonomy" id="260671"/>
    <lineage>
        <taxon>Eukaryota</taxon>
        <taxon>Fungi</taxon>
        <taxon>Dikarya</taxon>
        <taxon>Ascomycota</taxon>
        <taxon>Pezizomycotina</taxon>
        <taxon>Sordariomycetes</taxon>
        <taxon>Sordariomycetidae</taxon>
        <taxon>Sordariales</taxon>
        <taxon>Lasiosphaeriaceae</taxon>
        <taxon>Lasiosphaeria</taxon>
    </lineage>
</organism>
<accession>A0AAJ0MB61</accession>
<comment type="caution">
    <text evidence="1">The sequence shown here is derived from an EMBL/GenBank/DDBJ whole genome shotgun (WGS) entry which is preliminary data.</text>
</comment>
<dbReference type="Proteomes" id="UP001275084">
    <property type="component" value="Unassembled WGS sequence"/>
</dbReference>
<name>A0AAJ0MB61_9PEZI</name>
<dbReference type="EMBL" id="JAUIQD010000006">
    <property type="protein sequence ID" value="KAK3346998.1"/>
    <property type="molecule type" value="Genomic_DNA"/>
</dbReference>
<evidence type="ECO:0000313" key="1">
    <source>
        <dbReference type="EMBL" id="KAK3346998.1"/>
    </source>
</evidence>
<proteinExistence type="predicted"/>
<reference evidence="1" key="2">
    <citation type="submission" date="2023-06" db="EMBL/GenBank/DDBJ databases">
        <authorList>
            <consortium name="Lawrence Berkeley National Laboratory"/>
            <person name="Haridas S."/>
            <person name="Hensen N."/>
            <person name="Bonometti L."/>
            <person name="Westerberg I."/>
            <person name="Brannstrom I.O."/>
            <person name="Guillou S."/>
            <person name="Cros-Aarteil S."/>
            <person name="Calhoun S."/>
            <person name="Kuo A."/>
            <person name="Mondo S."/>
            <person name="Pangilinan J."/>
            <person name="Riley R."/>
            <person name="Labutti K."/>
            <person name="Andreopoulos B."/>
            <person name="Lipzen A."/>
            <person name="Chen C."/>
            <person name="Yanf M."/>
            <person name="Daum C."/>
            <person name="Ng V."/>
            <person name="Clum A."/>
            <person name="Steindorff A."/>
            <person name="Ohm R."/>
            <person name="Martin F."/>
            <person name="Silar P."/>
            <person name="Natvig D."/>
            <person name="Lalanne C."/>
            <person name="Gautier V."/>
            <person name="Ament-Velasquez S.L."/>
            <person name="Kruys A."/>
            <person name="Hutchinson M.I."/>
            <person name="Powell A.J."/>
            <person name="Barry K."/>
            <person name="Miller A.N."/>
            <person name="Grigoriev I.V."/>
            <person name="Debuchy R."/>
            <person name="Gladieux P."/>
            <person name="Thoren M.H."/>
            <person name="Johannesson H."/>
        </authorList>
    </citation>
    <scope>NUCLEOTIDE SEQUENCE</scope>
    <source>
        <strain evidence="1">CBS 955.72</strain>
    </source>
</reference>
<sequence length="214" mass="23330">MVVSSFQPIPLQASGRVYLQLKMPGVPWYIYNDHFDGYTPNKQSDISALVIDLVANPSNGGILLGSANVFLVSPEEGGSGGVPRTEKAAEAAWTRFEGLRGWHRSPGAIESFIHYATQAPPSMYFRTVVLDSEYLLQVSGTTRYQLSVKINSLIGASVRDTNTEYGRNRVLDGQGVFQLVLAKTEEEPAEWSIVGAEGVEVRAVEEVAAIRPIS</sequence>
<gene>
    <name evidence="1" type="ORF">B0T25DRAFT_292502</name>
</gene>
<evidence type="ECO:0000313" key="2">
    <source>
        <dbReference type="Proteomes" id="UP001275084"/>
    </source>
</evidence>
<protein>
    <submittedName>
        <fullName evidence="1">Uncharacterized protein</fullName>
    </submittedName>
</protein>
<reference evidence="1" key="1">
    <citation type="journal article" date="2023" name="Mol. Phylogenet. Evol.">
        <title>Genome-scale phylogeny and comparative genomics of the fungal order Sordariales.</title>
        <authorList>
            <person name="Hensen N."/>
            <person name="Bonometti L."/>
            <person name="Westerberg I."/>
            <person name="Brannstrom I.O."/>
            <person name="Guillou S."/>
            <person name="Cros-Aarteil S."/>
            <person name="Calhoun S."/>
            <person name="Haridas S."/>
            <person name="Kuo A."/>
            <person name="Mondo S."/>
            <person name="Pangilinan J."/>
            <person name="Riley R."/>
            <person name="LaButti K."/>
            <person name="Andreopoulos B."/>
            <person name="Lipzen A."/>
            <person name="Chen C."/>
            <person name="Yan M."/>
            <person name="Daum C."/>
            <person name="Ng V."/>
            <person name="Clum A."/>
            <person name="Steindorff A."/>
            <person name="Ohm R.A."/>
            <person name="Martin F."/>
            <person name="Silar P."/>
            <person name="Natvig D.O."/>
            <person name="Lalanne C."/>
            <person name="Gautier V."/>
            <person name="Ament-Velasquez S.L."/>
            <person name="Kruys A."/>
            <person name="Hutchinson M.I."/>
            <person name="Powell A.J."/>
            <person name="Barry K."/>
            <person name="Miller A.N."/>
            <person name="Grigoriev I.V."/>
            <person name="Debuchy R."/>
            <person name="Gladieux P."/>
            <person name="Hiltunen Thoren M."/>
            <person name="Johannesson H."/>
        </authorList>
    </citation>
    <scope>NUCLEOTIDE SEQUENCE</scope>
    <source>
        <strain evidence="1">CBS 955.72</strain>
    </source>
</reference>
<keyword evidence="2" id="KW-1185">Reference proteome</keyword>
<dbReference type="AlphaFoldDB" id="A0AAJ0MB61"/>